<feature type="region of interest" description="Disordered" evidence="5">
    <location>
        <begin position="452"/>
        <end position="471"/>
    </location>
</feature>
<dbReference type="PANTHER" id="PTHR10241">
    <property type="entry name" value="LETHAL 2 GIANT LARVAE PROTEIN"/>
    <property type="match status" value="1"/>
</dbReference>
<evidence type="ECO:0000259" key="6">
    <source>
        <dbReference type="Pfam" id="PF08366"/>
    </source>
</evidence>
<feature type="region of interest" description="Disordered" evidence="5">
    <location>
        <begin position="706"/>
        <end position="806"/>
    </location>
</feature>
<dbReference type="GO" id="GO:0006887">
    <property type="term" value="P:exocytosis"/>
    <property type="evidence" value="ECO:0007669"/>
    <property type="project" value="UniProtKB-KW"/>
</dbReference>
<dbReference type="GO" id="GO:0019905">
    <property type="term" value="F:syntaxin binding"/>
    <property type="evidence" value="ECO:0007669"/>
    <property type="project" value="TreeGrafter"/>
</dbReference>
<feature type="compositionally biased region" description="Basic and acidic residues" evidence="5">
    <location>
        <begin position="513"/>
        <end position="536"/>
    </location>
</feature>
<feature type="region of interest" description="Disordered" evidence="5">
    <location>
        <begin position="394"/>
        <end position="428"/>
    </location>
</feature>
<dbReference type="EMBL" id="QCYY01004283">
    <property type="protein sequence ID" value="ROT61226.1"/>
    <property type="molecule type" value="Genomic_DNA"/>
</dbReference>
<feature type="compositionally biased region" description="Basic and acidic residues" evidence="5">
    <location>
        <begin position="406"/>
        <end position="428"/>
    </location>
</feature>
<feature type="compositionally biased region" description="Basic and acidic residues" evidence="5">
    <location>
        <begin position="775"/>
        <end position="799"/>
    </location>
</feature>
<dbReference type="GO" id="GO:0045159">
    <property type="term" value="F:myosin II binding"/>
    <property type="evidence" value="ECO:0007669"/>
    <property type="project" value="TreeGrafter"/>
</dbReference>
<dbReference type="SMART" id="SM00320">
    <property type="entry name" value="WD40"/>
    <property type="match status" value="3"/>
</dbReference>
<dbReference type="STRING" id="6689.A0A3R7LWM6"/>
<dbReference type="GO" id="GO:0005886">
    <property type="term" value="C:plasma membrane"/>
    <property type="evidence" value="ECO:0007669"/>
    <property type="project" value="TreeGrafter"/>
</dbReference>
<dbReference type="PRINTS" id="PR00962">
    <property type="entry name" value="LETHAL2GIANT"/>
</dbReference>
<evidence type="ECO:0000256" key="1">
    <source>
        <dbReference type="ARBA" id="ARBA00008070"/>
    </source>
</evidence>
<dbReference type="AlphaFoldDB" id="A0A3R7LWM6"/>
<evidence type="ECO:0000256" key="4">
    <source>
        <dbReference type="ARBA" id="ARBA00022737"/>
    </source>
</evidence>
<comment type="caution">
    <text evidence="7">The sequence shown here is derived from an EMBL/GenBank/DDBJ whole genome shotgun (WGS) entry which is preliminary data.</text>
</comment>
<evidence type="ECO:0000313" key="8">
    <source>
        <dbReference type="Proteomes" id="UP000283509"/>
    </source>
</evidence>
<dbReference type="GO" id="GO:0006893">
    <property type="term" value="P:Golgi to plasma membrane transport"/>
    <property type="evidence" value="ECO:0007669"/>
    <property type="project" value="TreeGrafter"/>
</dbReference>
<gene>
    <name evidence="7" type="ORF">C7M84_021026</name>
</gene>
<dbReference type="InterPro" id="IPR001680">
    <property type="entry name" value="WD40_rpt"/>
</dbReference>
<evidence type="ECO:0000256" key="5">
    <source>
        <dbReference type="SAM" id="MobiDB-lite"/>
    </source>
</evidence>
<dbReference type="Proteomes" id="UP000283509">
    <property type="component" value="Unassembled WGS sequence"/>
</dbReference>
<evidence type="ECO:0000256" key="2">
    <source>
        <dbReference type="ARBA" id="ARBA00022483"/>
    </source>
</evidence>
<dbReference type="SUPFAM" id="SSF50978">
    <property type="entry name" value="WD40 repeat-like"/>
    <property type="match status" value="1"/>
</dbReference>
<dbReference type="Gene3D" id="2.130.10.10">
    <property type="entry name" value="YVTN repeat-like/Quinoprotein amine dehydrogenase"/>
    <property type="match status" value="1"/>
</dbReference>
<accession>A0A3R7LWM6</accession>
<feature type="compositionally biased region" description="Basic and acidic residues" evidence="5">
    <location>
        <begin position="578"/>
        <end position="588"/>
    </location>
</feature>
<feature type="region of interest" description="Disordered" evidence="5">
    <location>
        <begin position="513"/>
        <end position="628"/>
    </location>
</feature>
<feature type="domain" description="Lethal giant larvae homologue 2" evidence="6">
    <location>
        <begin position="61"/>
        <end position="130"/>
    </location>
</feature>
<name>A0A3R7LWM6_PENVA</name>
<dbReference type="InterPro" id="IPR013577">
    <property type="entry name" value="LLGL2"/>
</dbReference>
<keyword evidence="3" id="KW-0853">WD repeat</keyword>
<dbReference type="Pfam" id="PF08366">
    <property type="entry name" value="LLGL"/>
    <property type="match status" value="1"/>
</dbReference>
<evidence type="ECO:0000313" key="7">
    <source>
        <dbReference type="EMBL" id="ROT61226.1"/>
    </source>
</evidence>
<comment type="similarity">
    <text evidence="1">Belongs to the WD repeat L(2)GL family.</text>
</comment>
<proteinExistence type="inferred from homology"/>
<keyword evidence="8" id="KW-1185">Reference proteome</keyword>
<dbReference type="PANTHER" id="PTHR10241:SF25">
    <property type="entry name" value="TOMOSYN, ISOFORM C"/>
    <property type="match status" value="1"/>
</dbReference>
<dbReference type="InterPro" id="IPR015943">
    <property type="entry name" value="WD40/YVTN_repeat-like_dom_sf"/>
</dbReference>
<dbReference type="GO" id="GO:0031201">
    <property type="term" value="C:SNARE complex"/>
    <property type="evidence" value="ECO:0007669"/>
    <property type="project" value="TreeGrafter"/>
</dbReference>
<organism evidence="7 8">
    <name type="scientific">Penaeus vannamei</name>
    <name type="common">Whiteleg shrimp</name>
    <name type="synonym">Litopenaeus vannamei</name>
    <dbReference type="NCBI Taxonomy" id="6689"/>
    <lineage>
        <taxon>Eukaryota</taxon>
        <taxon>Metazoa</taxon>
        <taxon>Ecdysozoa</taxon>
        <taxon>Arthropoda</taxon>
        <taxon>Crustacea</taxon>
        <taxon>Multicrustacea</taxon>
        <taxon>Malacostraca</taxon>
        <taxon>Eumalacostraca</taxon>
        <taxon>Eucarida</taxon>
        <taxon>Decapoda</taxon>
        <taxon>Dendrobranchiata</taxon>
        <taxon>Penaeoidea</taxon>
        <taxon>Penaeidae</taxon>
        <taxon>Penaeus</taxon>
    </lineage>
</organism>
<protein>
    <submittedName>
        <fullName evidence="7">Putative tomosyn</fullName>
    </submittedName>
</protein>
<dbReference type="OrthoDB" id="19944at2759"/>
<dbReference type="InterPro" id="IPR036322">
    <property type="entry name" value="WD40_repeat_dom_sf"/>
</dbReference>
<reference evidence="7 8" key="2">
    <citation type="submission" date="2019-01" db="EMBL/GenBank/DDBJ databases">
        <title>The decoding of complex shrimp genome reveals the adaptation for benthos swimmer, frequently molting mechanism and breeding impact on genome.</title>
        <authorList>
            <person name="Sun Y."/>
            <person name="Gao Y."/>
            <person name="Yu Y."/>
        </authorList>
    </citation>
    <scope>NUCLEOTIDE SEQUENCE [LARGE SCALE GENOMIC DNA]</scope>
    <source>
        <tissue evidence="7">Muscle</tissue>
    </source>
</reference>
<reference evidence="7 8" key="1">
    <citation type="submission" date="2018-04" db="EMBL/GenBank/DDBJ databases">
        <authorList>
            <person name="Zhang X."/>
            <person name="Yuan J."/>
            <person name="Li F."/>
            <person name="Xiang J."/>
        </authorList>
    </citation>
    <scope>NUCLEOTIDE SEQUENCE [LARGE SCALE GENOMIC DNA]</scope>
    <source>
        <tissue evidence="7">Muscle</tissue>
    </source>
</reference>
<keyword evidence="2" id="KW-0268">Exocytosis</keyword>
<dbReference type="InterPro" id="IPR000664">
    <property type="entry name" value="Lethal2_giant"/>
</dbReference>
<evidence type="ECO:0000256" key="3">
    <source>
        <dbReference type="ARBA" id="ARBA00022574"/>
    </source>
</evidence>
<keyword evidence="4" id="KW-0677">Repeat</keyword>
<dbReference type="GO" id="GO:0005096">
    <property type="term" value="F:GTPase activator activity"/>
    <property type="evidence" value="ECO:0007669"/>
    <property type="project" value="TreeGrafter"/>
</dbReference>
<sequence length="895" mass="100155">MLIGFETGQLVIWDLKNRCADVRYQAAEPLRSVSWHHEGKQFMCSHTDGSLTTWGIKQTTPKPAKNGDSFVIFSGGLTNDRAGRTPSITVIHGKTTTVLEMEHKFAEPYALVVLLHNDLVVVDLHTQGYPCFENPYSMDLHESPVTCCTYLADCPADLVPAFYCVGARGQKRQGFSEREWPICGGEWGSTSCSYAEMIITGHADGSIKFWDASSVSLQVLYKLKTAKVFEKPRTRSIDGDEDPFAIQHIFLCPESRLLCVAGATAHVILFKYSKQETTGEVPCLEIPIVYEVYESGDCSPEYEFPPRPTLQGSVDYFVPIHVRGGSQKKASGYQADLVCLTPWVEGEPPGSITALSINSSYGLLSYGNESGLVIVDYIAKTCILNMGTPELYGSADPYQRVPRSPKRNESNKEDERCRSPSSDQDVKHMGSSIFYLQQTTQEDLEIDGLVRKESKEDLKDPKKAVNRSDSKGRGDLEIRKYLLRKDSKGVEKGREEKKEGMLETGKMEIRKLLGRKESKAKEEKDGKVKDIEKDDGAVDDNAQMKKASFSEGKKTEDNGQEQELATAEEVNDGSQGEQKQELKVEQPKSRAVSPGGELKIEQPKSRSVSPGFELKADLPKPRAVTPEPQLRCEGDVKAANNDQKRQSVFRLKAQFNKLDAKFRKAFSSENNASIDNNSKFYVDDDIVVIGPDGEMKEKDLNDVLEIKSDDTEEVSEELKNCVNLLDEDEGLDQNDAKPTTLGVSPRPSPRESPGVSPKPTPKPSPIEETDILDQEFSKEQKMKENEDRKSSLALFDKDGNPVPPPRRKVRLAEAKQKGSKLSQSLCETNKEAVTVQTQNNAQEGRIQLLFPSFHILSYHTFHPDFHNHLFYPVTNQYSDNECNKHLHYNHYCIHT</sequence>